<sequence length="151" mass="16741">MRRLALTLAVLACATTTAARAETRLYANTCYEKESGDIAGYVVTVTDARPHPAVALSWTDGDLVPPHPGTLLTTSRPGHALSFIVAMPRDETHDRFTITFRGHYDHDRLIGTLTGLPWVGRPETVTLKRRTHDEAFDPKDRVDTGYCARTH</sequence>
<keyword evidence="1" id="KW-0732">Signal</keyword>
<proteinExistence type="predicted"/>
<feature type="signal peptide" evidence="1">
    <location>
        <begin position="1"/>
        <end position="21"/>
    </location>
</feature>
<evidence type="ECO:0000313" key="2">
    <source>
        <dbReference type="EMBL" id="GAN54646.1"/>
    </source>
</evidence>
<keyword evidence="3" id="KW-1185">Reference proteome</keyword>
<evidence type="ECO:0000313" key="3">
    <source>
        <dbReference type="Proteomes" id="UP000032679"/>
    </source>
</evidence>
<name>A0A0D6MMH0_9PROT</name>
<reference evidence="2 3" key="1">
    <citation type="submission" date="2012-10" db="EMBL/GenBank/DDBJ databases">
        <title>Genome sequencing of Tanticharoenia sakaeratensis NBRC 103193.</title>
        <authorList>
            <person name="Azuma Y."/>
            <person name="Hadano H."/>
            <person name="Hirakawa H."/>
            <person name="Matsushita K."/>
        </authorList>
    </citation>
    <scope>NUCLEOTIDE SEQUENCE [LARGE SCALE GENOMIC DNA]</scope>
    <source>
        <strain evidence="2 3">NBRC 103193</strain>
    </source>
</reference>
<comment type="caution">
    <text evidence="2">The sequence shown here is derived from an EMBL/GenBank/DDBJ whole genome shotgun (WGS) entry which is preliminary data.</text>
</comment>
<evidence type="ECO:0000256" key="1">
    <source>
        <dbReference type="SAM" id="SignalP"/>
    </source>
</evidence>
<dbReference type="AlphaFoldDB" id="A0A0D6MMH0"/>
<gene>
    <name evidence="2" type="ORF">Tasa_028_013</name>
</gene>
<dbReference type="RefSeq" id="WP_048849193.1">
    <property type="nucleotide sequence ID" value="NZ_BALE01000028.1"/>
</dbReference>
<dbReference type="STRING" id="1231623.Tasa_028_013"/>
<dbReference type="EMBL" id="BALE01000028">
    <property type="protein sequence ID" value="GAN54646.1"/>
    <property type="molecule type" value="Genomic_DNA"/>
</dbReference>
<dbReference type="Proteomes" id="UP000032679">
    <property type="component" value="Unassembled WGS sequence"/>
</dbReference>
<dbReference type="OrthoDB" id="9781621at2"/>
<accession>A0A0D6MMH0</accession>
<protein>
    <submittedName>
        <fullName evidence="2">Uncharacterized protein</fullName>
    </submittedName>
</protein>
<organism evidence="2 3">
    <name type="scientific">Tanticharoenia sakaeratensis NBRC 103193</name>
    <dbReference type="NCBI Taxonomy" id="1231623"/>
    <lineage>
        <taxon>Bacteria</taxon>
        <taxon>Pseudomonadati</taxon>
        <taxon>Pseudomonadota</taxon>
        <taxon>Alphaproteobacteria</taxon>
        <taxon>Acetobacterales</taxon>
        <taxon>Acetobacteraceae</taxon>
        <taxon>Tanticharoenia</taxon>
    </lineage>
</organism>
<feature type="chain" id="PRO_5002308157" evidence="1">
    <location>
        <begin position="22"/>
        <end position="151"/>
    </location>
</feature>